<keyword evidence="3" id="KW-0805">Transcription regulation</keyword>
<dbReference type="PANTHER" id="PTHR31986">
    <property type="entry name" value="REGULATOR OF DRUG SENSITIVITY 2"/>
    <property type="match status" value="1"/>
</dbReference>
<evidence type="ECO:0000256" key="3">
    <source>
        <dbReference type="ARBA" id="ARBA00023015"/>
    </source>
</evidence>
<feature type="compositionally biased region" description="Polar residues" evidence="8">
    <location>
        <begin position="32"/>
        <end position="41"/>
    </location>
</feature>
<evidence type="ECO:0000313" key="11">
    <source>
        <dbReference type="Proteomes" id="UP000635477"/>
    </source>
</evidence>
<feature type="compositionally biased region" description="Polar residues" evidence="8">
    <location>
        <begin position="90"/>
        <end position="100"/>
    </location>
</feature>
<dbReference type="PANTHER" id="PTHR31986:SF7">
    <property type="entry name" value="REGULATOR OF DRUG SENSITIVITY 2"/>
    <property type="match status" value="1"/>
</dbReference>
<keyword evidence="7" id="KW-0469">Meiosis</keyword>
<gene>
    <name evidence="10" type="ORF">FZEAL_5941</name>
</gene>
<dbReference type="Pfam" id="PF08631">
    <property type="entry name" value="SPO22"/>
    <property type="match status" value="1"/>
</dbReference>
<feature type="region of interest" description="Disordered" evidence="8">
    <location>
        <begin position="77"/>
        <end position="163"/>
    </location>
</feature>
<evidence type="ECO:0000259" key="9">
    <source>
        <dbReference type="Pfam" id="PF24990"/>
    </source>
</evidence>
<dbReference type="OrthoDB" id="65716at2759"/>
<dbReference type="InterPro" id="IPR013940">
    <property type="entry name" value="Spo22/ZIP4/TEX11"/>
</dbReference>
<dbReference type="InterPro" id="IPR001138">
    <property type="entry name" value="Zn2Cys6_DnaBD"/>
</dbReference>
<dbReference type="InterPro" id="IPR056751">
    <property type="entry name" value="PAS_13"/>
</dbReference>
<dbReference type="Proteomes" id="UP000635477">
    <property type="component" value="Unassembled WGS sequence"/>
</dbReference>
<organism evidence="10 11">
    <name type="scientific">Fusarium zealandicum</name>
    <dbReference type="NCBI Taxonomy" id="1053134"/>
    <lineage>
        <taxon>Eukaryota</taxon>
        <taxon>Fungi</taxon>
        <taxon>Dikarya</taxon>
        <taxon>Ascomycota</taxon>
        <taxon>Pezizomycotina</taxon>
        <taxon>Sordariomycetes</taxon>
        <taxon>Hypocreomycetidae</taxon>
        <taxon>Hypocreales</taxon>
        <taxon>Nectriaceae</taxon>
        <taxon>Fusarium</taxon>
        <taxon>Fusarium staphyleae species complex</taxon>
    </lineage>
</organism>
<evidence type="ECO:0000256" key="2">
    <source>
        <dbReference type="ARBA" id="ARBA00022723"/>
    </source>
</evidence>
<proteinExistence type="predicted"/>
<dbReference type="GO" id="GO:0005634">
    <property type="term" value="C:nucleus"/>
    <property type="evidence" value="ECO:0007669"/>
    <property type="project" value="UniProtKB-SubCell"/>
</dbReference>
<keyword evidence="11" id="KW-1185">Reference proteome</keyword>
<accession>A0A8H4UJI9</accession>
<feature type="domain" description="ERT1/acuK family PAS" evidence="9">
    <location>
        <begin position="401"/>
        <end position="474"/>
    </location>
</feature>
<feature type="compositionally biased region" description="Polar residues" evidence="8">
    <location>
        <begin position="227"/>
        <end position="243"/>
    </location>
</feature>
<feature type="region of interest" description="Disordered" evidence="8">
    <location>
        <begin position="221"/>
        <end position="286"/>
    </location>
</feature>
<feature type="compositionally biased region" description="Low complexity" evidence="8">
    <location>
        <begin position="246"/>
        <end position="269"/>
    </location>
</feature>
<dbReference type="GO" id="GO:0051321">
    <property type="term" value="P:meiotic cell cycle"/>
    <property type="evidence" value="ECO:0007669"/>
    <property type="project" value="UniProtKB-KW"/>
</dbReference>
<reference evidence="10" key="1">
    <citation type="journal article" date="2020" name="BMC Genomics">
        <title>Correction to: Identification and distribution of gene clusters required for synthesis of sphingolipid metabolism inhibitors in diverse species of the filamentous fungus Fusarium.</title>
        <authorList>
            <person name="Kim H.S."/>
            <person name="Lohmar J.M."/>
            <person name="Busman M."/>
            <person name="Brown D.W."/>
            <person name="Naumann T.A."/>
            <person name="Divon H.H."/>
            <person name="Lysoe E."/>
            <person name="Uhlig S."/>
            <person name="Proctor R.H."/>
        </authorList>
    </citation>
    <scope>NUCLEOTIDE SEQUENCE</scope>
    <source>
        <strain evidence="10">NRRL 22465</strain>
    </source>
</reference>
<dbReference type="GO" id="GO:0008270">
    <property type="term" value="F:zinc ion binding"/>
    <property type="evidence" value="ECO:0007669"/>
    <property type="project" value="InterPro"/>
</dbReference>
<reference evidence="10" key="2">
    <citation type="submission" date="2020-05" db="EMBL/GenBank/DDBJ databases">
        <authorList>
            <person name="Kim H.-S."/>
            <person name="Proctor R.H."/>
            <person name="Brown D.W."/>
        </authorList>
    </citation>
    <scope>NUCLEOTIDE SEQUENCE</scope>
    <source>
        <strain evidence="10">NRRL 22465</strain>
    </source>
</reference>
<feature type="region of interest" description="Disordered" evidence="8">
    <location>
        <begin position="1"/>
        <end position="50"/>
    </location>
</feature>
<dbReference type="InterPro" id="IPR053045">
    <property type="entry name" value="Zinc_cluster_trans_reg"/>
</dbReference>
<protein>
    <recommendedName>
        <fullName evidence="9">ERT1/acuK family PAS domain-containing protein</fullName>
    </recommendedName>
</protein>
<name>A0A8H4UJI9_9HYPO</name>
<dbReference type="CDD" id="cd00067">
    <property type="entry name" value="GAL4"/>
    <property type="match status" value="1"/>
</dbReference>
<feature type="compositionally biased region" description="Polar residues" evidence="8">
    <location>
        <begin position="109"/>
        <end position="118"/>
    </location>
</feature>
<keyword evidence="4" id="KW-0238">DNA-binding</keyword>
<dbReference type="GO" id="GO:0000977">
    <property type="term" value="F:RNA polymerase II transcription regulatory region sequence-specific DNA binding"/>
    <property type="evidence" value="ECO:0007669"/>
    <property type="project" value="TreeGrafter"/>
</dbReference>
<evidence type="ECO:0000256" key="6">
    <source>
        <dbReference type="ARBA" id="ARBA00023242"/>
    </source>
</evidence>
<evidence type="ECO:0000256" key="4">
    <source>
        <dbReference type="ARBA" id="ARBA00023125"/>
    </source>
</evidence>
<sequence length="1405" mass="156747">MTDRNAAAMGKSVKEEQAKGDDGKSKNRDRSSSSAATGNHKTPTKKRRKVNHACVYCRRSERPCTRCIKRNIGHLCHDEPREGESKKAKSVQSIQTSSVVDESDAQSDMARSSISSTMGPPPPNFDTTTRQRGAKGFGGVLGQGNPLPIVQPSQASGLQGNALNNGNSNANHFAGFQDAWMTAQNHFHDMPSYHPNYMIAPEVTHEFNLLNDFLHTSLLDDGGVPSDDSQQSPAYRRSSQSEMLTGFGNNNSLAAGGSNQMSNMSGGSMLPPPPNPDGKTIPRPGSVVPADKAREYYLQAADPSGNDTPEERMARVLKAKYDAGLLKPFNYIKGYARLGTYLDSHIAASSKQKILRTINQFRPKFREKAQALTDMELVYVEMWFEKQLMDYDRVFASMAVPACCWRRTGEIFRGNKEMAELIGVSVAQLRDGKIALHEILTEESMVRYWEEFGTIAFDPAHETLLTACSLKNPTPGSKHPMLIRTKIRVLLLIMLTQARLDWCIGLFLSQHGPSTYEVSLPISRPITNVGFAFVHNNMASTDPSTAGRDRKISALVDFARDLHSKLPTCYDSSSTDALLADLNHHIATANALSQKTVVTSPQATRDLKEVGRKLWNECIRERRKRADMLASPPRSKLLVRTRVVAFLIYTLARESSRSRGRDAGEEIIYVINLALTLGRVCVEESDLEGARLGLRKVADYIEQLKQVDERDETQRQQLEAEYLTMRCALAWKEDRLDVAEHMYGKAEALLSELDSSSAEQLADTFQHIGSDLSSRDDHEMALKWLRRAHTLINGQELEKLSTEGLELRMAIHHDLIQDLLAIGTQDTIQQADNLVSYVESEIGDKPVVLHWKLEILQKSPGEVFDTDACASILRRMTRSLDLSDAGLGFLLHNIKELRDRSSRLAMSLLDELLLTRLISCGNMDWIGKTLVRRIWMGTMETEAFEGATGLINLLDRVAQDSGQCNTDVAAAAQSLIWKKLDVALHPMFSNSGEVSQGKFGRKLMLCAIASNDMGAAQATFNSMPQSIQNEPLTRYLLFKASLIGWDHELGRQCVEFLSKSAKTIQCQDILYACIREAQHVGDKLCTLEALKAVADTFGSDILSAANLPSILRCTIRLIHLIEAQESEDADPVPELVEDTCTIFEKVSSEDTDDLQLMAMRCHFVLAAALISEARTEDKVDEQLQRYVETRQHIAAFDELFEKRFHTHSGPRSDQVYTDLLVKMSTLFVFDFEAAVCLKSWDDLGQIIRKATICKDEVMFKAMGDCLLRSQASGKVLYATMRLIINEIFILEQFDNQRLAKYIRCMFQAILPLDDNMALQVVEQALQIAREGSQMQRPFPAEELDWIVATAFNHAIDVLARGDGGLCQQWALKALGLAEYMDDGGDMRDVLRERVVKLGLSQELQG</sequence>
<evidence type="ECO:0000256" key="8">
    <source>
        <dbReference type="SAM" id="MobiDB-lite"/>
    </source>
</evidence>
<evidence type="ECO:0000313" key="10">
    <source>
        <dbReference type="EMBL" id="KAF4977570.1"/>
    </source>
</evidence>
<feature type="compositionally biased region" description="Basic and acidic residues" evidence="8">
    <location>
        <begin position="12"/>
        <end position="31"/>
    </location>
</feature>
<dbReference type="Pfam" id="PF24990">
    <property type="entry name" value="PAS_13"/>
    <property type="match status" value="1"/>
</dbReference>
<comment type="caution">
    <text evidence="10">The sequence shown here is derived from an EMBL/GenBank/DDBJ whole genome shotgun (WGS) entry which is preliminary data.</text>
</comment>
<keyword evidence="5" id="KW-0804">Transcription</keyword>
<comment type="subcellular location">
    <subcellularLocation>
        <location evidence="1">Nucleus</location>
    </subcellularLocation>
</comment>
<keyword evidence="2" id="KW-0479">Metal-binding</keyword>
<dbReference type="GO" id="GO:0000981">
    <property type="term" value="F:DNA-binding transcription factor activity, RNA polymerase II-specific"/>
    <property type="evidence" value="ECO:0007669"/>
    <property type="project" value="InterPro"/>
</dbReference>
<evidence type="ECO:0000256" key="7">
    <source>
        <dbReference type="ARBA" id="ARBA00023254"/>
    </source>
</evidence>
<dbReference type="EMBL" id="JABEYC010000431">
    <property type="protein sequence ID" value="KAF4977570.1"/>
    <property type="molecule type" value="Genomic_DNA"/>
</dbReference>
<feature type="compositionally biased region" description="Basic and acidic residues" evidence="8">
    <location>
        <begin position="77"/>
        <end position="87"/>
    </location>
</feature>
<keyword evidence="6" id="KW-0539">Nucleus</keyword>
<evidence type="ECO:0000256" key="1">
    <source>
        <dbReference type="ARBA" id="ARBA00004123"/>
    </source>
</evidence>
<evidence type="ECO:0000256" key="5">
    <source>
        <dbReference type="ARBA" id="ARBA00023163"/>
    </source>
</evidence>